<evidence type="ECO:0000313" key="2">
    <source>
        <dbReference type="Proteomes" id="UP000486351"/>
    </source>
</evidence>
<evidence type="ECO:0000313" key="1">
    <source>
        <dbReference type="EMBL" id="KAE9265109.1"/>
    </source>
</evidence>
<sequence length="108" mass="11787">MHWLSDCPKASDAKKVTLRLKLREASKARGSRVKRLKRLMPAASRTVTINDPDVQQTLLDTPVQCLPFGSHPVVAKTQALLHVLIHTAAGPVEPAEAVPCLVVDMDDD</sequence>
<accession>A0A6G0Q164</accession>
<dbReference type="Proteomes" id="UP000486351">
    <property type="component" value="Unassembled WGS sequence"/>
</dbReference>
<feature type="non-terminal residue" evidence="1">
    <location>
        <position position="108"/>
    </location>
</feature>
<reference evidence="1 2" key="1">
    <citation type="submission" date="2018-09" db="EMBL/GenBank/DDBJ databases">
        <title>Genomic investigation of the strawberry pathogen Phytophthora fragariae indicates pathogenicity is determined by transcriptional variation in three key races.</title>
        <authorList>
            <person name="Adams T.M."/>
            <person name="Armitage A.D."/>
            <person name="Sobczyk M.K."/>
            <person name="Bates H.J."/>
            <person name="Dunwell J.M."/>
            <person name="Nellist C.F."/>
            <person name="Harrison R.J."/>
        </authorList>
    </citation>
    <scope>NUCLEOTIDE SEQUENCE [LARGE SCALE GENOMIC DNA]</scope>
    <source>
        <strain evidence="1 2">NOV-77</strain>
    </source>
</reference>
<dbReference type="AlphaFoldDB" id="A0A6G0Q164"/>
<name>A0A6G0Q164_9STRA</name>
<dbReference type="EMBL" id="QXFY01007925">
    <property type="protein sequence ID" value="KAE9265109.1"/>
    <property type="molecule type" value="Genomic_DNA"/>
</dbReference>
<comment type="caution">
    <text evidence="1">The sequence shown here is derived from an EMBL/GenBank/DDBJ whole genome shotgun (WGS) entry which is preliminary data.</text>
</comment>
<protein>
    <submittedName>
        <fullName evidence="1">Uncharacterized protein</fullName>
    </submittedName>
</protein>
<organism evidence="1 2">
    <name type="scientific">Phytophthora fragariae</name>
    <dbReference type="NCBI Taxonomy" id="53985"/>
    <lineage>
        <taxon>Eukaryota</taxon>
        <taxon>Sar</taxon>
        <taxon>Stramenopiles</taxon>
        <taxon>Oomycota</taxon>
        <taxon>Peronosporomycetes</taxon>
        <taxon>Peronosporales</taxon>
        <taxon>Peronosporaceae</taxon>
        <taxon>Phytophthora</taxon>
    </lineage>
</organism>
<gene>
    <name evidence="1" type="ORF">PF008_g31947</name>
</gene>
<proteinExistence type="predicted"/>